<protein>
    <submittedName>
        <fullName evidence="1">Uncharacterized protein</fullName>
    </submittedName>
</protein>
<name>A0A0A9DTA0_ARUDO</name>
<proteinExistence type="predicted"/>
<dbReference type="EMBL" id="GBRH01206101">
    <property type="protein sequence ID" value="JAD91794.1"/>
    <property type="molecule type" value="Transcribed_RNA"/>
</dbReference>
<evidence type="ECO:0000313" key="1">
    <source>
        <dbReference type="EMBL" id="JAD91794.1"/>
    </source>
</evidence>
<dbReference type="AlphaFoldDB" id="A0A0A9DTA0"/>
<organism evidence="1">
    <name type="scientific">Arundo donax</name>
    <name type="common">Giant reed</name>
    <name type="synonym">Donax arundinaceus</name>
    <dbReference type="NCBI Taxonomy" id="35708"/>
    <lineage>
        <taxon>Eukaryota</taxon>
        <taxon>Viridiplantae</taxon>
        <taxon>Streptophyta</taxon>
        <taxon>Embryophyta</taxon>
        <taxon>Tracheophyta</taxon>
        <taxon>Spermatophyta</taxon>
        <taxon>Magnoliopsida</taxon>
        <taxon>Liliopsida</taxon>
        <taxon>Poales</taxon>
        <taxon>Poaceae</taxon>
        <taxon>PACMAD clade</taxon>
        <taxon>Arundinoideae</taxon>
        <taxon>Arundineae</taxon>
        <taxon>Arundo</taxon>
    </lineage>
</organism>
<accession>A0A0A9DTA0</accession>
<sequence length="41" mass="4779">MPSNFEVNWYPHSVLSFTSILLSESSEAAFPERRRFARCCL</sequence>
<reference evidence="1" key="1">
    <citation type="submission" date="2014-09" db="EMBL/GenBank/DDBJ databases">
        <authorList>
            <person name="Magalhaes I.L.F."/>
            <person name="Oliveira U."/>
            <person name="Santos F.R."/>
            <person name="Vidigal T.H.D.A."/>
            <person name="Brescovit A.D."/>
            <person name="Santos A.J."/>
        </authorList>
    </citation>
    <scope>NUCLEOTIDE SEQUENCE</scope>
    <source>
        <tissue evidence="1">Shoot tissue taken approximately 20 cm above the soil surface</tissue>
    </source>
</reference>
<reference evidence="1" key="2">
    <citation type="journal article" date="2015" name="Data Brief">
        <title>Shoot transcriptome of the giant reed, Arundo donax.</title>
        <authorList>
            <person name="Barrero R.A."/>
            <person name="Guerrero F.D."/>
            <person name="Moolhuijzen P."/>
            <person name="Goolsby J.A."/>
            <person name="Tidwell J."/>
            <person name="Bellgard S.E."/>
            <person name="Bellgard M.I."/>
        </authorList>
    </citation>
    <scope>NUCLEOTIDE SEQUENCE</scope>
    <source>
        <tissue evidence="1">Shoot tissue taken approximately 20 cm above the soil surface</tissue>
    </source>
</reference>